<dbReference type="Gene3D" id="1.20.1440.210">
    <property type="match status" value="1"/>
</dbReference>
<name>L8JK30_9GAMM</name>
<dbReference type="PROSITE" id="PS50885">
    <property type="entry name" value="HAMP"/>
    <property type="match status" value="1"/>
</dbReference>
<dbReference type="InterPro" id="IPR032255">
    <property type="entry name" value="HBM"/>
</dbReference>
<comment type="caution">
    <text evidence="13">The sequence shown here is derived from an EMBL/GenBank/DDBJ whole genome shotgun (WGS) entry which is preliminary data.</text>
</comment>
<evidence type="ECO:0000256" key="8">
    <source>
        <dbReference type="SAM" id="Coils"/>
    </source>
</evidence>
<dbReference type="PANTHER" id="PTHR32089">
    <property type="entry name" value="METHYL-ACCEPTING CHEMOTAXIS PROTEIN MCPB"/>
    <property type="match status" value="1"/>
</dbReference>
<dbReference type="InterPro" id="IPR004090">
    <property type="entry name" value="Chemotax_Me-accpt_rcpt"/>
</dbReference>
<dbReference type="PROSITE" id="PS50111">
    <property type="entry name" value="CHEMOTAXIS_TRANSDUC_2"/>
    <property type="match status" value="1"/>
</dbReference>
<dbReference type="PRINTS" id="PR00260">
    <property type="entry name" value="CHEMTRNSDUCR"/>
</dbReference>
<keyword evidence="4 10" id="KW-0472">Membrane</keyword>
<dbReference type="FunFam" id="1.10.287.950:FF:000001">
    <property type="entry name" value="Methyl-accepting chemotaxis sensory transducer"/>
    <property type="match status" value="1"/>
</dbReference>
<evidence type="ECO:0000259" key="12">
    <source>
        <dbReference type="PROSITE" id="PS50885"/>
    </source>
</evidence>
<dbReference type="InterPro" id="IPR004089">
    <property type="entry name" value="MCPsignal_dom"/>
</dbReference>
<dbReference type="Pfam" id="PF00672">
    <property type="entry name" value="HAMP"/>
    <property type="match status" value="1"/>
</dbReference>
<dbReference type="CDD" id="cd11386">
    <property type="entry name" value="MCP_signal"/>
    <property type="match status" value="1"/>
</dbReference>
<feature type="domain" description="HAMP" evidence="12">
    <location>
        <begin position="279"/>
        <end position="331"/>
    </location>
</feature>
<dbReference type="GO" id="GO:0007165">
    <property type="term" value="P:signal transduction"/>
    <property type="evidence" value="ECO:0007669"/>
    <property type="project" value="UniProtKB-KW"/>
</dbReference>
<reference evidence="13 14" key="1">
    <citation type="submission" date="2012-12" db="EMBL/GenBank/DDBJ databases">
        <title>Genome Assembly of Photobacterium sp. AK15.</title>
        <authorList>
            <person name="Khatri I."/>
            <person name="Vaidya B."/>
            <person name="Srinivas T.N.R."/>
            <person name="Subramanian S."/>
            <person name="Pinnaka A."/>
        </authorList>
    </citation>
    <scope>NUCLEOTIDE SEQUENCE [LARGE SCALE GENOMIC DNA]</scope>
    <source>
        <strain evidence="13 14">AK15</strain>
    </source>
</reference>
<dbReference type="AlphaFoldDB" id="L8JK30"/>
<dbReference type="SMART" id="SM00283">
    <property type="entry name" value="MA"/>
    <property type="match status" value="1"/>
</dbReference>
<dbReference type="GO" id="GO:0004888">
    <property type="term" value="F:transmembrane signaling receptor activity"/>
    <property type="evidence" value="ECO:0007669"/>
    <property type="project" value="InterPro"/>
</dbReference>
<evidence type="ECO:0000256" key="10">
    <source>
        <dbReference type="SAM" id="Phobius"/>
    </source>
</evidence>
<proteinExistence type="inferred from homology"/>
<dbReference type="Proteomes" id="UP000011134">
    <property type="component" value="Unassembled WGS sequence"/>
</dbReference>
<keyword evidence="8" id="KW-0175">Coiled coil</keyword>
<feature type="coiled-coil region" evidence="8">
    <location>
        <begin position="165"/>
        <end position="192"/>
    </location>
</feature>
<evidence type="ECO:0000256" key="7">
    <source>
        <dbReference type="PROSITE-ProRule" id="PRU00284"/>
    </source>
</evidence>
<evidence type="ECO:0000256" key="6">
    <source>
        <dbReference type="ARBA" id="ARBA00029447"/>
    </source>
</evidence>
<evidence type="ECO:0000256" key="2">
    <source>
        <dbReference type="ARBA" id="ARBA00022692"/>
    </source>
</evidence>
<keyword evidence="14" id="KW-1185">Reference proteome</keyword>
<evidence type="ECO:0000259" key="11">
    <source>
        <dbReference type="PROSITE" id="PS50111"/>
    </source>
</evidence>
<organism evidence="13 14">
    <name type="scientific">Photobacterium marinum</name>
    <dbReference type="NCBI Taxonomy" id="1056511"/>
    <lineage>
        <taxon>Bacteria</taxon>
        <taxon>Pseudomonadati</taxon>
        <taxon>Pseudomonadota</taxon>
        <taxon>Gammaproteobacteria</taxon>
        <taxon>Vibrionales</taxon>
        <taxon>Vibrionaceae</taxon>
        <taxon>Photobacterium</taxon>
    </lineage>
</organism>
<keyword evidence="3 10" id="KW-1133">Transmembrane helix</keyword>
<feature type="domain" description="Methyl-accepting transducer" evidence="11">
    <location>
        <begin position="336"/>
        <end position="572"/>
    </location>
</feature>
<dbReference type="GO" id="GO:0006935">
    <property type="term" value="P:chemotaxis"/>
    <property type="evidence" value="ECO:0007669"/>
    <property type="project" value="InterPro"/>
</dbReference>
<dbReference type="InterPro" id="IPR003660">
    <property type="entry name" value="HAMP_dom"/>
</dbReference>
<accession>L8JK30</accession>
<dbReference type="Pfam" id="PF16591">
    <property type="entry name" value="HBM"/>
    <property type="match status" value="1"/>
</dbReference>
<dbReference type="RefSeq" id="WP_007461187.1">
    <property type="nucleotide sequence ID" value="NZ_AMZO01000001.1"/>
</dbReference>
<dbReference type="Pfam" id="PF00015">
    <property type="entry name" value="MCPsignal"/>
    <property type="match status" value="1"/>
</dbReference>
<evidence type="ECO:0000256" key="4">
    <source>
        <dbReference type="ARBA" id="ARBA00023136"/>
    </source>
</evidence>
<gene>
    <name evidence="13" type="ORF">C942_00074</name>
</gene>
<evidence type="ECO:0000313" key="13">
    <source>
        <dbReference type="EMBL" id="ELR67767.1"/>
    </source>
</evidence>
<feature type="transmembrane region" description="Helical" evidence="10">
    <location>
        <begin position="257"/>
        <end position="278"/>
    </location>
</feature>
<evidence type="ECO:0000256" key="9">
    <source>
        <dbReference type="SAM" id="MobiDB-lite"/>
    </source>
</evidence>
<keyword evidence="2 10" id="KW-0812">Transmembrane</keyword>
<comment type="similarity">
    <text evidence="6">Belongs to the methyl-accepting chemotaxis (MCP) protein family.</text>
</comment>
<dbReference type="SUPFAM" id="SSF58104">
    <property type="entry name" value="Methyl-accepting chemotaxis protein (MCP) signaling domain"/>
    <property type="match status" value="1"/>
</dbReference>
<feature type="region of interest" description="Disordered" evidence="9">
    <location>
        <begin position="384"/>
        <end position="404"/>
    </location>
</feature>
<dbReference type="GO" id="GO:0016020">
    <property type="term" value="C:membrane"/>
    <property type="evidence" value="ECO:0007669"/>
    <property type="project" value="UniProtKB-SubCell"/>
</dbReference>
<dbReference type="SMART" id="SM01358">
    <property type="entry name" value="HBM"/>
    <property type="match status" value="1"/>
</dbReference>
<dbReference type="Gene3D" id="1.10.287.950">
    <property type="entry name" value="Methyl-accepting chemotaxis protein"/>
    <property type="match status" value="1"/>
</dbReference>
<dbReference type="CDD" id="cd06225">
    <property type="entry name" value="HAMP"/>
    <property type="match status" value="1"/>
</dbReference>
<evidence type="ECO:0000256" key="3">
    <source>
        <dbReference type="ARBA" id="ARBA00022989"/>
    </source>
</evidence>
<evidence type="ECO:0000256" key="1">
    <source>
        <dbReference type="ARBA" id="ARBA00004141"/>
    </source>
</evidence>
<evidence type="ECO:0000313" key="14">
    <source>
        <dbReference type="Proteomes" id="UP000011134"/>
    </source>
</evidence>
<dbReference type="PATRIC" id="fig|1056511.3.peg.75"/>
<dbReference type="EMBL" id="AMZO01000001">
    <property type="protein sequence ID" value="ELR67767.1"/>
    <property type="molecule type" value="Genomic_DNA"/>
</dbReference>
<sequence>MEKQELQTTIVLGLKEADTKLFLARLAQADYMVQEKLEFRDNVSRSVQSALEALEETKQMMKVEENRHKVDGIIDSIQLFNNSFTDFVKAKDNTIKVRNDFLIAATNFSNTIDNVLLSIETYYTANQSDFAEFGRYREAKSLKDKFNELRVDIWMYNEHPTKTKAEEINNKIDNLQSHILELQKIMLSAETQQYLKVLDSQFDTYRMLFSATVNDVTTIKATSQHILDNANRASEQVYALVKNELSVAKSVQSRLEMMTYAAIMFSVVLSAGLSIWLVRSIMQPLSQSVGFAQQIAQGNLTHHIDLKGNDEFTTLNQALNQSSDSLRDIIGQVKNLSAVLADSSNAIEGSVTGSTQSVQLQQTETENIATAINEMTVAATQISANADQASEQSDHATDAASTGNEVVQNTSDAMNALSDAMLRASNVVNKLNEDTNNIGNILGVIRGIADQTNLLALNAAIEAARAGEQGRGFAVVADEVRSLAQKTQDSIEDITVIIEAIQAGASDVVEVVNTSTEQSDKVQVLSRRSGDAYKNIVDAISVITDMNTQVSVGAKEQSVVAENINTNILQIKAIADENAAGLSKIQTQINNQLEQTEALNKVIAFFRI</sequence>
<protein>
    <submittedName>
        <fullName evidence="13">Methyl-accepting chemotaxis sensory transducer</fullName>
    </submittedName>
</protein>
<comment type="subcellular location">
    <subcellularLocation>
        <location evidence="1">Membrane</location>
        <topology evidence="1">Multi-pass membrane protein</topology>
    </subcellularLocation>
</comment>
<dbReference type="SMART" id="SM00304">
    <property type="entry name" value="HAMP"/>
    <property type="match status" value="1"/>
</dbReference>
<evidence type="ECO:0000256" key="5">
    <source>
        <dbReference type="ARBA" id="ARBA00023224"/>
    </source>
</evidence>
<keyword evidence="5 7" id="KW-0807">Transducer</keyword>
<dbReference type="PANTHER" id="PTHR32089:SF119">
    <property type="entry name" value="METHYL-ACCEPTING CHEMOTAXIS PROTEIN CTPL"/>
    <property type="match status" value="1"/>
</dbReference>